<comment type="caution">
    <text evidence="2">The sequence shown here is derived from an EMBL/GenBank/DDBJ whole genome shotgun (WGS) entry which is preliminary data.</text>
</comment>
<dbReference type="RefSeq" id="WP_146100253.1">
    <property type="nucleotide sequence ID" value="NZ_ODAM01000030.1"/>
</dbReference>
<protein>
    <submittedName>
        <fullName evidence="2">Uncharacterized protein</fullName>
    </submittedName>
</protein>
<feature type="region of interest" description="Disordered" evidence="1">
    <location>
        <begin position="31"/>
        <end position="62"/>
    </location>
</feature>
<dbReference type="Proteomes" id="UP000237580">
    <property type="component" value="Unassembled WGS sequence"/>
</dbReference>
<evidence type="ECO:0000313" key="2">
    <source>
        <dbReference type="EMBL" id="SOQ06725.1"/>
    </source>
</evidence>
<proteinExistence type="predicted"/>
<feature type="compositionally biased region" description="Basic and acidic residues" evidence="1">
    <location>
        <begin position="52"/>
        <end position="62"/>
    </location>
</feature>
<evidence type="ECO:0000313" key="3">
    <source>
        <dbReference type="Proteomes" id="UP000237580"/>
    </source>
</evidence>
<accession>A0AB38EA89</accession>
<dbReference type="EMBL" id="ODAM01000030">
    <property type="protein sequence ID" value="SOQ06725.1"/>
    <property type="molecule type" value="Genomic_DNA"/>
</dbReference>
<evidence type="ECO:0000256" key="1">
    <source>
        <dbReference type="SAM" id="MobiDB-lite"/>
    </source>
</evidence>
<reference evidence="2 3" key="1">
    <citation type="submission" date="2017-11" db="EMBL/GenBank/DDBJ databases">
        <authorList>
            <person name="Blom J."/>
        </authorList>
    </citation>
    <scope>NUCLEOTIDE SEQUENCE [LARGE SCALE GENOMIC DNA]</scope>
    <source>
        <strain evidence="2">NCPPB 2254</strain>
    </source>
</reference>
<organism evidence="2 3">
    <name type="scientific">Pseudomonas syringae pv. persicae</name>
    <dbReference type="NCBI Taxonomy" id="237306"/>
    <lineage>
        <taxon>Bacteria</taxon>
        <taxon>Pseudomonadati</taxon>
        <taxon>Pseudomonadota</taxon>
        <taxon>Gammaproteobacteria</taxon>
        <taxon>Pseudomonadales</taxon>
        <taxon>Pseudomonadaceae</taxon>
        <taxon>Pseudomonas</taxon>
    </lineage>
</organism>
<dbReference type="AlphaFoldDB" id="A0AB38EA89"/>
<sequence>MTKIIGPSTLYITGSEHVDFNAPVINTSLSTTASDNPAISGLKPRSASQKPATEDPREALQK</sequence>
<gene>
    <name evidence="2" type="ORF">NCPPB2254_01046</name>
</gene>
<name>A0AB38EA89_9PSED</name>